<gene>
    <name evidence="1" type="ORF">ATM17_04670</name>
</gene>
<evidence type="ECO:0000313" key="1">
    <source>
        <dbReference type="EMBL" id="AMU88337.1"/>
    </source>
</evidence>
<proteinExistence type="predicted"/>
<dbReference type="RefSeq" id="WP_054725194.1">
    <property type="nucleotide sequence ID" value="NZ_CP009429.1"/>
</dbReference>
<dbReference type="AlphaFoldDB" id="A0AAC9AU94"/>
<dbReference type="EMBL" id="CP013344">
    <property type="protein sequence ID" value="AMU88337.1"/>
    <property type="molecule type" value="Genomic_DNA"/>
</dbReference>
<keyword evidence="2" id="KW-1185">Reference proteome</keyword>
<protein>
    <submittedName>
        <fullName evidence="1">Uncharacterized protein</fullName>
    </submittedName>
</protein>
<dbReference type="KEGG" id="smaz:LH19_04710"/>
<accession>A0AAC9AU94</accession>
<dbReference type="Proteomes" id="UP000076088">
    <property type="component" value="Chromosome"/>
</dbReference>
<sequence length="114" mass="12444">MNAITQCDAAARERHRTLDFIGLRAHATTVGLIQLCEELLNAGILTPDGLERIKGAIRSELTVCNARVGNRTTFDDTLRRRLDAIFPQVDGAPPKEPVGPLDQFEDSLIGYNGA</sequence>
<name>A0AAC9AU94_SPHMC</name>
<organism evidence="1 2">
    <name type="scientific">Sphingopyxis macrogoltabida</name>
    <name type="common">Sphingomonas macrogoltabidus</name>
    <dbReference type="NCBI Taxonomy" id="33050"/>
    <lineage>
        <taxon>Bacteria</taxon>
        <taxon>Pseudomonadati</taxon>
        <taxon>Pseudomonadota</taxon>
        <taxon>Alphaproteobacteria</taxon>
        <taxon>Sphingomonadales</taxon>
        <taxon>Sphingomonadaceae</taxon>
        <taxon>Sphingopyxis</taxon>
    </lineage>
</organism>
<reference evidence="2" key="1">
    <citation type="submission" date="2015-11" db="EMBL/GenBank/DDBJ databases">
        <title>Complete genome sequence of a polyethylene-glycol degrader Sphingopyxis macrogoltabida 203N (NBRC 111659).</title>
        <authorList>
            <person name="Yoshiyuki O."/>
            <person name="Shouta N."/>
            <person name="Nagata Y."/>
            <person name="Numata M."/>
            <person name="Tsuchikane K."/>
            <person name="Hosoyama A."/>
            <person name="Yamazoe A."/>
            <person name="Tsuda M."/>
            <person name="Fujita N."/>
            <person name="Kawai F."/>
        </authorList>
    </citation>
    <scope>NUCLEOTIDE SEQUENCE [LARGE SCALE GENOMIC DNA]</scope>
    <source>
        <strain evidence="2">203N</strain>
    </source>
</reference>
<reference evidence="1 2" key="2">
    <citation type="journal article" date="2016" name="Genome Announc.">
        <title>Complete Genome Sequence of Sphingopyxis macrogoltabida Strain 203N (NBRC 111659), a Polyethylene Glycol Degrader.</title>
        <authorList>
            <person name="Ohtsubo Y."/>
            <person name="Nonoyama S."/>
            <person name="Nagata Y."/>
            <person name="Numata M."/>
            <person name="Tsuchikane K."/>
            <person name="Hosoyama A."/>
            <person name="Yamazoe A."/>
            <person name="Tsuda M."/>
            <person name="Fujita N."/>
            <person name="Kawai F."/>
        </authorList>
    </citation>
    <scope>NUCLEOTIDE SEQUENCE [LARGE SCALE GENOMIC DNA]</scope>
    <source>
        <strain evidence="1 2">203N</strain>
    </source>
</reference>
<evidence type="ECO:0000313" key="2">
    <source>
        <dbReference type="Proteomes" id="UP000076088"/>
    </source>
</evidence>